<dbReference type="InterPro" id="IPR018060">
    <property type="entry name" value="HTH_AraC"/>
</dbReference>
<reference evidence="5" key="1">
    <citation type="submission" date="2022-09" db="EMBL/GenBank/DDBJ databases">
        <authorList>
            <person name="Yuan C."/>
            <person name="Ke Z."/>
        </authorList>
    </citation>
    <scope>NUCLEOTIDE SEQUENCE</scope>
    <source>
        <strain evidence="5">LB-8</strain>
    </source>
</reference>
<evidence type="ECO:0000256" key="1">
    <source>
        <dbReference type="ARBA" id="ARBA00023015"/>
    </source>
</evidence>
<evidence type="ECO:0000256" key="2">
    <source>
        <dbReference type="ARBA" id="ARBA00023125"/>
    </source>
</evidence>
<evidence type="ECO:0000259" key="4">
    <source>
        <dbReference type="PROSITE" id="PS01124"/>
    </source>
</evidence>
<dbReference type="SMART" id="SM00342">
    <property type="entry name" value="HTH_ARAC"/>
    <property type="match status" value="1"/>
</dbReference>
<dbReference type="Proteomes" id="UP001155483">
    <property type="component" value="Unassembled WGS sequence"/>
</dbReference>
<evidence type="ECO:0000313" key="5">
    <source>
        <dbReference type="EMBL" id="MCU7551991.1"/>
    </source>
</evidence>
<sequence length="298" mass="34466">MAVSRLTETTIANIKEIYQLDWSTNDFLVSDEQNFLRIHDLPMHIDGYSIGICSRGTAKMEVNLNVYEGGANSMIITTPHQVLRVIQTSEDFLCRFIVFSKRFLAANYINPHILDTFQFSNVNAIPVVHLDVSEANQLKELFIYIWRRFQEVSHPFRKEITGNLLVVLLHDFEAIYQKHFQVVQKKLSRKEELNRQFHNLLFRHFKQERGVRFYADQMFVTPKYLTETVKYVTGKSAGEWIDAAVAVEAQALLKDPSLTIQQVGNLLNFPDQSTFGKFFKKEVGLSPSDYRHGANLQV</sequence>
<dbReference type="InterPro" id="IPR009057">
    <property type="entry name" value="Homeodomain-like_sf"/>
</dbReference>
<dbReference type="Pfam" id="PF12833">
    <property type="entry name" value="HTH_18"/>
    <property type="match status" value="1"/>
</dbReference>
<feature type="domain" description="HTH araC/xylS-type" evidence="4">
    <location>
        <begin position="195"/>
        <end position="293"/>
    </location>
</feature>
<dbReference type="RefSeq" id="WP_279299428.1">
    <property type="nucleotide sequence ID" value="NZ_JAOTIF010000026.1"/>
</dbReference>
<comment type="caution">
    <text evidence="5">The sequence shown here is derived from an EMBL/GenBank/DDBJ whole genome shotgun (WGS) entry which is preliminary data.</text>
</comment>
<dbReference type="PANTHER" id="PTHR43280">
    <property type="entry name" value="ARAC-FAMILY TRANSCRIPTIONAL REGULATOR"/>
    <property type="match status" value="1"/>
</dbReference>
<dbReference type="SUPFAM" id="SSF51215">
    <property type="entry name" value="Regulatory protein AraC"/>
    <property type="match status" value="1"/>
</dbReference>
<protein>
    <submittedName>
        <fullName evidence="5">Helix-turn-helix domain-containing protein</fullName>
    </submittedName>
</protein>
<dbReference type="PROSITE" id="PS01124">
    <property type="entry name" value="HTH_ARAC_FAMILY_2"/>
    <property type="match status" value="1"/>
</dbReference>
<dbReference type="GO" id="GO:0003700">
    <property type="term" value="F:DNA-binding transcription factor activity"/>
    <property type="evidence" value="ECO:0007669"/>
    <property type="project" value="InterPro"/>
</dbReference>
<dbReference type="EMBL" id="JAOTIF010000026">
    <property type="protein sequence ID" value="MCU7551991.1"/>
    <property type="molecule type" value="Genomic_DNA"/>
</dbReference>
<gene>
    <name evidence="5" type="ORF">OCK74_22920</name>
</gene>
<reference evidence="5" key="2">
    <citation type="submission" date="2023-04" db="EMBL/GenBank/DDBJ databases">
        <title>Paracnuella aquatica gen. nov., sp. nov., a member of the family Chitinophagaceae isolated from a hot spring.</title>
        <authorList>
            <person name="Wang C."/>
        </authorList>
    </citation>
    <scope>NUCLEOTIDE SEQUENCE</scope>
    <source>
        <strain evidence="5">LB-8</strain>
    </source>
</reference>
<dbReference type="AlphaFoldDB" id="A0A9X3BA02"/>
<accession>A0A9X3BA02</accession>
<keyword evidence="6" id="KW-1185">Reference proteome</keyword>
<dbReference type="GO" id="GO:0043565">
    <property type="term" value="F:sequence-specific DNA binding"/>
    <property type="evidence" value="ECO:0007669"/>
    <property type="project" value="InterPro"/>
</dbReference>
<keyword evidence="1" id="KW-0805">Transcription regulation</keyword>
<keyword evidence="2" id="KW-0238">DNA-binding</keyword>
<dbReference type="Gene3D" id="1.10.10.60">
    <property type="entry name" value="Homeodomain-like"/>
    <property type="match status" value="1"/>
</dbReference>
<name>A0A9X3BA02_9BACT</name>
<proteinExistence type="predicted"/>
<evidence type="ECO:0000256" key="3">
    <source>
        <dbReference type="ARBA" id="ARBA00023163"/>
    </source>
</evidence>
<dbReference type="InterPro" id="IPR037923">
    <property type="entry name" value="HTH-like"/>
</dbReference>
<evidence type="ECO:0000313" key="6">
    <source>
        <dbReference type="Proteomes" id="UP001155483"/>
    </source>
</evidence>
<dbReference type="PANTHER" id="PTHR43280:SF32">
    <property type="entry name" value="TRANSCRIPTIONAL REGULATORY PROTEIN"/>
    <property type="match status" value="1"/>
</dbReference>
<organism evidence="5 6">
    <name type="scientific">Paraflavisolibacter caeni</name>
    <dbReference type="NCBI Taxonomy" id="2982496"/>
    <lineage>
        <taxon>Bacteria</taxon>
        <taxon>Pseudomonadati</taxon>
        <taxon>Bacteroidota</taxon>
        <taxon>Chitinophagia</taxon>
        <taxon>Chitinophagales</taxon>
        <taxon>Chitinophagaceae</taxon>
        <taxon>Paraflavisolibacter</taxon>
    </lineage>
</organism>
<keyword evidence="3" id="KW-0804">Transcription</keyword>
<dbReference type="SUPFAM" id="SSF46689">
    <property type="entry name" value="Homeodomain-like"/>
    <property type="match status" value="1"/>
</dbReference>